<comment type="caution">
    <text evidence="2">The sequence shown here is derived from an EMBL/GenBank/DDBJ whole genome shotgun (WGS) entry which is preliminary data.</text>
</comment>
<dbReference type="AlphaFoldDB" id="A0A7X9FR02"/>
<dbReference type="GO" id="GO:0004180">
    <property type="term" value="F:carboxypeptidase activity"/>
    <property type="evidence" value="ECO:0007669"/>
    <property type="project" value="UniProtKB-KW"/>
</dbReference>
<dbReference type="SUPFAM" id="SSF49452">
    <property type="entry name" value="Starch-binding domain-like"/>
    <property type="match status" value="1"/>
</dbReference>
<name>A0A7X9FR02_9DELT</name>
<dbReference type="EMBL" id="JAAZON010000230">
    <property type="protein sequence ID" value="NMC62602.1"/>
    <property type="molecule type" value="Genomic_DNA"/>
</dbReference>
<proteinExistence type="predicted"/>
<dbReference type="InterPro" id="IPR013784">
    <property type="entry name" value="Carb-bd-like_fold"/>
</dbReference>
<dbReference type="GO" id="GO:0030246">
    <property type="term" value="F:carbohydrate binding"/>
    <property type="evidence" value="ECO:0007669"/>
    <property type="project" value="InterPro"/>
</dbReference>
<evidence type="ECO:0000313" key="3">
    <source>
        <dbReference type="Proteomes" id="UP000524246"/>
    </source>
</evidence>
<organism evidence="2 3">
    <name type="scientific">SAR324 cluster bacterium</name>
    <dbReference type="NCBI Taxonomy" id="2024889"/>
    <lineage>
        <taxon>Bacteria</taxon>
        <taxon>Deltaproteobacteria</taxon>
        <taxon>SAR324 cluster</taxon>
    </lineage>
</organism>
<keyword evidence="2" id="KW-0378">Hydrolase</keyword>
<keyword evidence="2" id="KW-0121">Carboxypeptidase</keyword>
<gene>
    <name evidence="2" type="ORF">GYA55_05470</name>
</gene>
<reference evidence="2 3" key="1">
    <citation type="journal article" date="2020" name="Biotechnol. Biofuels">
        <title>New insights from the biogas microbiome by comprehensive genome-resolved metagenomics of nearly 1600 species originating from multiple anaerobic digesters.</title>
        <authorList>
            <person name="Campanaro S."/>
            <person name="Treu L."/>
            <person name="Rodriguez-R L.M."/>
            <person name="Kovalovszki A."/>
            <person name="Ziels R.M."/>
            <person name="Maus I."/>
            <person name="Zhu X."/>
            <person name="Kougias P.G."/>
            <person name="Basile A."/>
            <person name="Luo G."/>
            <person name="Schluter A."/>
            <person name="Konstantinidis K.T."/>
            <person name="Angelidaki I."/>
        </authorList>
    </citation>
    <scope>NUCLEOTIDE SEQUENCE [LARGE SCALE GENOMIC DNA]</scope>
    <source>
        <strain evidence="2">AS27yjCOA_65</strain>
    </source>
</reference>
<evidence type="ECO:0000256" key="1">
    <source>
        <dbReference type="SAM" id="MobiDB-lite"/>
    </source>
</evidence>
<evidence type="ECO:0000313" key="2">
    <source>
        <dbReference type="EMBL" id="NMC62602.1"/>
    </source>
</evidence>
<accession>A0A7X9FR02</accession>
<protein>
    <submittedName>
        <fullName evidence="2">Carboxypeptidase-like regulatory domain-containing protein</fullName>
    </submittedName>
</protein>
<dbReference type="Proteomes" id="UP000524246">
    <property type="component" value="Unassembled WGS sequence"/>
</dbReference>
<feature type="region of interest" description="Disordered" evidence="1">
    <location>
        <begin position="1"/>
        <end position="28"/>
    </location>
</feature>
<keyword evidence="2" id="KW-0645">Protease</keyword>
<feature type="compositionally biased region" description="Basic and acidic residues" evidence="1">
    <location>
        <begin position="1"/>
        <end position="11"/>
    </location>
</feature>
<sequence length="389" mass="43836">MNDIGPKKTQDFEMLPKAPSSDFRSDPDVSVHINRETFIADNEPSPETLGAQSVEANLDSGIEKKAEISTPTGLEAILQSLELPRSEDALQRIREGALESEIERKHREYQTLLMGEIFERMQQTVQYFDAEVSAIPEAQTFVSIRGAIREVLEELRPVLSKQNRLSLDEAERIVLATGLLQKLVRELFLQMQNSKELSSQQKSIFQALEDLLGNIVQPDSRNKDKISKPSDTGIETEDPMMLSVFKKVISLLRDLVIGSSLSEEQEKITLGVSMAGEEKRIVAEDFKEEESIEANRENIDDASSMFVHDIKGWVLDPETRRGISGVVIFAAALGTKKTDEQGMFEFRNVPHGYEYILGAFKEGYRFEPPLITGTLLDSQSLEFQGFREY</sequence>